<keyword evidence="3" id="KW-1185">Reference proteome</keyword>
<dbReference type="EMBL" id="JBEPSB010000040">
    <property type="protein sequence ID" value="MET4563418.1"/>
    <property type="molecule type" value="Genomic_DNA"/>
</dbReference>
<dbReference type="Pfam" id="PF09826">
    <property type="entry name" value="Beta_propel"/>
    <property type="match status" value="1"/>
</dbReference>
<feature type="region of interest" description="Disordered" evidence="1">
    <location>
        <begin position="145"/>
        <end position="180"/>
    </location>
</feature>
<evidence type="ECO:0000313" key="3">
    <source>
        <dbReference type="Proteomes" id="UP001549363"/>
    </source>
</evidence>
<feature type="compositionally biased region" description="Low complexity" evidence="1">
    <location>
        <begin position="164"/>
        <end position="180"/>
    </location>
</feature>
<feature type="compositionally biased region" description="Basic and acidic residues" evidence="1">
    <location>
        <begin position="149"/>
        <end position="163"/>
    </location>
</feature>
<dbReference type="RefSeq" id="WP_354473251.1">
    <property type="nucleotide sequence ID" value="NZ_JBEPSB010000040.1"/>
</dbReference>
<name>A0ABV2PS32_9BACI</name>
<gene>
    <name evidence="2" type="ORF">ABIA69_004615</name>
</gene>
<comment type="caution">
    <text evidence="2">The sequence shown here is derived from an EMBL/GenBank/DDBJ whole genome shotgun (WGS) entry which is preliminary data.</text>
</comment>
<organism evidence="2 3">
    <name type="scientific">Lysinibacillus parviboronicapiens</name>
    <dbReference type="NCBI Taxonomy" id="436516"/>
    <lineage>
        <taxon>Bacteria</taxon>
        <taxon>Bacillati</taxon>
        <taxon>Bacillota</taxon>
        <taxon>Bacilli</taxon>
        <taxon>Bacillales</taxon>
        <taxon>Bacillaceae</taxon>
        <taxon>Lysinibacillus</taxon>
    </lineage>
</organism>
<evidence type="ECO:0000313" key="2">
    <source>
        <dbReference type="EMBL" id="MET4563418.1"/>
    </source>
</evidence>
<dbReference type="Proteomes" id="UP001549363">
    <property type="component" value="Unassembled WGS sequence"/>
</dbReference>
<reference evidence="2 3" key="1">
    <citation type="submission" date="2024-06" db="EMBL/GenBank/DDBJ databases">
        <title>Sorghum-associated microbial communities from plants grown in Nebraska, USA.</title>
        <authorList>
            <person name="Schachtman D."/>
        </authorList>
    </citation>
    <scope>NUCLEOTIDE SEQUENCE [LARGE SCALE GENOMIC DNA]</scope>
    <source>
        <strain evidence="2 3">736</strain>
    </source>
</reference>
<evidence type="ECO:0000256" key="1">
    <source>
        <dbReference type="SAM" id="MobiDB-lite"/>
    </source>
</evidence>
<protein>
    <submittedName>
        <fullName evidence="2">Inhibitor of cysteine peptidase</fullName>
    </submittedName>
</protein>
<accession>A0ABV2PS32</accession>
<proteinExistence type="predicted"/>
<sequence>MKNRWIAILIISVLAILPGISTFMMVPKAEAKAVNTVMSTQSWKASFSKALKGSNITEENVYVTTDKGRKVTATITLGEDNKTLIVSQLAPGSYKLHVRKQAFAPSELKTTSHVIAFTVVEKLEAVKSEEELQQYFKAILANGNSEAESESRTENNTSSEDKANSLSDSSNSSTTNNQVEGVEEGDIVVVKNDIIYAVKDQSITVVDASNPKNLKLATTVKLKESQYISKLALYDNVLIAIGDEYIEKTGTSMTTATFYDITNPKNPNFLREVAQEGFLQDIRITKDTLYLIGNMHPNYWMLKEGETLDLKPKTYDSSVSKDYKSLPLEKISILPNTMDGTYSLITAVDLKNGAKATATTKGYLGGSSGLYMSENALYLTTPIYNGKRGDMVGGMVMDRIWMPTQVDTQVFKWDIAGTALNFVGATEVKGSVLNQYSMDEYKGNFRIVTTEGNMWDEQNVSRNHLFILDENLKELGSVKDLAPGEKVYSARFMGEKAYVVTFKQVDPLFVIDVENPKKPTVLGQLKIPGYSNYLHPLDDTHLIGIGYDTEERYDAYSKRNFTVTTNMKMSLFDVSDFQNPKEQSMVKIGGKGSNSEVQYNPKALFRHTEYNYYGFPVVLYEAGQGDEIVYQGQGAQIYEITAEKGIVLKGNIISKNSGDQYEDWEQVVQRVVYIDDVLYTVARNEVKSYQLKDFKSLDTLPIK</sequence>
<dbReference type="InterPro" id="IPR019198">
    <property type="entry name" value="Beta_propeller_containing"/>
</dbReference>